<reference evidence="2 3" key="1">
    <citation type="submission" date="2018-10" db="EMBL/GenBank/DDBJ databases">
        <title>Thermophilic Lithotrophy and Phototrophy in an Intertidal, Iron-rich, Geothermal Spring.</title>
        <authorList>
            <person name="Ward L.M."/>
            <person name="Idei A."/>
            <person name="Nakagawa M."/>
            <person name="Ueno Y."/>
            <person name="Fischer W."/>
            <person name="Mcglynn S.E."/>
        </authorList>
    </citation>
    <scope>NUCLEOTIDE SEQUENCE [LARGE SCALE GENOMIC DNA]</scope>
    <source>
        <strain evidence="2">J137</strain>
    </source>
</reference>
<evidence type="ECO:0000313" key="2">
    <source>
        <dbReference type="EMBL" id="RMD76663.1"/>
    </source>
</evidence>
<dbReference type="EMBL" id="RFKV01000113">
    <property type="protein sequence ID" value="RMD76663.1"/>
    <property type="molecule type" value="Genomic_DNA"/>
</dbReference>
<organism evidence="2 3">
    <name type="scientific">Candidatus Dojkabacteria bacterium</name>
    <dbReference type="NCBI Taxonomy" id="2099670"/>
    <lineage>
        <taxon>Bacteria</taxon>
        <taxon>Candidatus Dojkabacteria</taxon>
    </lineage>
</organism>
<dbReference type="Proteomes" id="UP000269410">
    <property type="component" value="Unassembled WGS sequence"/>
</dbReference>
<dbReference type="SUPFAM" id="SSF49384">
    <property type="entry name" value="Carbohydrate-binding domain"/>
    <property type="match status" value="1"/>
</dbReference>
<dbReference type="InterPro" id="IPR008965">
    <property type="entry name" value="CBM2/CBM3_carb-bd_dom_sf"/>
</dbReference>
<dbReference type="AlphaFoldDB" id="A0A3M0YY11"/>
<sequence length="217" mass="23383">MPKILEIFPKVYAQEISATAQPTWGSIPEQGPSLQSSSITLSSNKTSLSIGETVKVSIEIKTNNNQINEFRIFLSFDPSKLSVKDQDNQTPGTQILLLDQLFTVQTPAEDNVVNGGEIKLIAKTQSGNGFQVNRIVAEVEFQAQSTGTTTVQVVQGSGKSALVRPNGTTLNFSTNSQILTLTSIQSPIENLPPEENGESEEDIVITPPPSKIPDTSL</sequence>
<dbReference type="CDD" id="cd08547">
    <property type="entry name" value="Type_II_cohesin"/>
    <property type="match status" value="1"/>
</dbReference>
<name>A0A3M0YY11_9BACT</name>
<evidence type="ECO:0000313" key="3">
    <source>
        <dbReference type="Proteomes" id="UP000269410"/>
    </source>
</evidence>
<accession>A0A3M0YY11</accession>
<dbReference type="GO" id="GO:0030246">
    <property type="term" value="F:carbohydrate binding"/>
    <property type="evidence" value="ECO:0007669"/>
    <property type="project" value="InterPro"/>
</dbReference>
<feature type="non-terminal residue" evidence="2">
    <location>
        <position position="217"/>
    </location>
</feature>
<dbReference type="Gene3D" id="2.60.40.680">
    <property type="match status" value="1"/>
</dbReference>
<feature type="region of interest" description="Disordered" evidence="1">
    <location>
        <begin position="188"/>
        <end position="217"/>
    </location>
</feature>
<evidence type="ECO:0000256" key="1">
    <source>
        <dbReference type="SAM" id="MobiDB-lite"/>
    </source>
</evidence>
<proteinExistence type="predicted"/>
<comment type="caution">
    <text evidence="2">The sequence shown here is derived from an EMBL/GenBank/DDBJ whole genome shotgun (WGS) entry which is preliminary data.</text>
</comment>
<gene>
    <name evidence="2" type="ORF">D6810_03305</name>
</gene>
<protein>
    <submittedName>
        <fullName evidence="2">Uncharacterized protein</fullName>
    </submittedName>
</protein>